<feature type="compositionally biased region" description="Basic and acidic residues" evidence="1">
    <location>
        <begin position="801"/>
        <end position="813"/>
    </location>
</feature>
<feature type="transmembrane region" description="Helical" evidence="2">
    <location>
        <begin position="211"/>
        <end position="233"/>
    </location>
</feature>
<feature type="compositionally biased region" description="Basic and acidic residues" evidence="1">
    <location>
        <begin position="369"/>
        <end position="380"/>
    </location>
</feature>
<feature type="region of interest" description="Disordered" evidence="1">
    <location>
        <begin position="341"/>
        <end position="390"/>
    </location>
</feature>
<dbReference type="OrthoDB" id="10016289at2"/>
<dbReference type="RefSeq" id="WP_007049084.1">
    <property type="nucleotide sequence ID" value="NZ_DS560015.1"/>
</dbReference>
<feature type="compositionally biased region" description="Acidic residues" evidence="1">
    <location>
        <begin position="675"/>
        <end position="704"/>
    </location>
</feature>
<keyword evidence="2" id="KW-0812">Transmembrane</keyword>
<sequence length="844" mass="96699">MKKKRILAFIMIFLIALTTLSTTVFGFNSYEEYFNGKYSYSLKIPKDKKNVIMETNQSSVLIPYSEQIRLEINVEDVSTLLTNKEQENYNERDLEKLTLKSDVFENTYASEAYMQKNAVKLIKKFAPSPTLTSIESFKMDRRNSFKIFYNTKITGADNKAATGHGLILFTIDGGRVYYFVFTDNSLKQANITDYDFIDKAISTVNLEDFDYTPFILIGILCILLYVLLMSLYLKAERRAEERRERKRREKELKRRRALGIEPISQDEDYEYYDEIVLEEADESDEVDGESVFTVEQIMKLYPSLKDIKIKPRSDGKDQIETPETENKNIIDYKEIEEDLDKKIKADEDRKSKENEVKEEKDTAEEIEEKENNFEESKSAEVGDGLAAMTPVSKSEGFYELREEDDKLKEEIGFELAGRREKGDKLSVKNDNIYDDDGEGFVFEDISEEDIGNKNDNLDLSFREEYQSPEDLINTADFGKEIDDDSVSDLDYSFEDEADGDIPMDEVNIDQADIVDNSEIGDELFEDILNDTELDTMNNEYMTDETENKVNIVEDEVETAKAEGTAENSLVNTDNTDEDINSSDDVLEEDSKDKLSGNDDADLNKSDNDIDDVSVSDESDADEVVSDEVVDESISKDEEINSETFNDTEDDKAEVFENTDTVKSEEEASDNKYSEEDVNTDNEEISEDINNAEETSDEDGFEGIYDEVLKSEETLNNEDLTDNEDNSIEDELSQETEETLSEEDIDSIISEIDEESDSKKTDTVLDNIESGIETQSSEGTYTENDLEDKEVSVDKTEEENREQETKGDMTQDFKDNEIDEVLISNDKKEVTDEFSQMVDFLDSEE</sequence>
<accession>B1C7D3</accession>
<keyword evidence="4" id="KW-1185">Reference proteome</keyword>
<feature type="compositionally biased region" description="Basic and acidic residues" evidence="1">
    <location>
        <begin position="588"/>
        <end position="607"/>
    </location>
</feature>
<dbReference type="EMBL" id="ABIL02000005">
    <property type="protein sequence ID" value="EDS72920.1"/>
    <property type="molecule type" value="Genomic_DNA"/>
</dbReference>
<proteinExistence type="predicted"/>
<feature type="compositionally biased region" description="Acidic residues" evidence="1">
    <location>
        <begin position="574"/>
        <end position="587"/>
    </location>
</feature>
<dbReference type="GeneID" id="97999554"/>
<keyword evidence="2" id="KW-0472">Membrane</keyword>
<dbReference type="HOGENOM" id="CLU_337306_0_0_9"/>
<evidence type="ECO:0000256" key="1">
    <source>
        <dbReference type="SAM" id="MobiDB-lite"/>
    </source>
</evidence>
<keyword evidence="2" id="KW-1133">Transmembrane helix</keyword>
<dbReference type="STRING" id="445971.ANASTE_00635"/>
<dbReference type="Proteomes" id="UP000005178">
    <property type="component" value="Unassembled WGS sequence"/>
</dbReference>
<reference evidence="3" key="1">
    <citation type="submission" date="2008-01" db="EMBL/GenBank/DDBJ databases">
        <authorList>
            <person name="Fulton L."/>
            <person name="Clifton S."/>
            <person name="Fulton B."/>
            <person name="Xu J."/>
            <person name="Minx P."/>
            <person name="Pepin K.H."/>
            <person name="Johnson M."/>
            <person name="Thiruvilangam P."/>
            <person name="Bhonagiri V."/>
            <person name="Nash W.E."/>
            <person name="Mardis E.R."/>
            <person name="Wilson R.K."/>
        </authorList>
    </citation>
    <scope>NUCLEOTIDE SEQUENCE [LARGE SCALE GENOMIC DNA]</scope>
    <source>
        <strain evidence="3">DSM 17244</strain>
    </source>
</reference>
<dbReference type="AlphaFoldDB" id="B1C7D3"/>
<gene>
    <name evidence="3" type="ORF">ANASTE_00635</name>
</gene>
<feature type="compositionally biased region" description="Polar residues" evidence="1">
    <location>
        <begin position="771"/>
        <end position="782"/>
    </location>
</feature>
<feature type="compositionally biased region" description="Acidic residues" evidence="1">
    <location>
        <begin position="608"/>
        <end position="630"/>
    </location>
</feature>
<organism evidence="3 4">
    <name type="scientific">Anaerofustis stercorihominis DSM 17244</name>
    <dbReference type="NCBI Taxonomy" id="445971"/>
    <lineage>
        <taxon>Bacteria</taxon>
        <taxon>Bacillati</taxon>
        <taxon>Bacillota</taxon>
        <taxon>Clostridia</taxon>
        <taxon>Eubacteriales</taxon>
        <taxon>Eubacteriaceae</taxon>
        <taxon>Anaerofustis</taxon>
    </lineage>
</organism>
<evidence type="ECO:0000313" key="4">
    <source>
        <dbReference type="Proteomes" id="UP000005178"/>
    </source>
</evidence>
<evidence type="ECO:0000256" key="2">
    <source>
        <dbReference type="SAM" id="Phobius"/>
    </source>
</evidence>
<feature type="compositionally biased region" description="Basic and acidic residues" evidence="1">
    <location>
        <begin position="341"/>
        <end position="360"/>
    </location>
</feature>
<feature type="compositionally biased region" description="Acidic residues" evidence="1">
    <location>
        <begin position="714"/>
        <end position="755"/>
    </location>
</feature>
<protein>
    <submittedName>
        <fullName evidence="3">Uncharacterized protein</fullName>
    </submittedName>
</protein>
<feature type="compositionally biased region" description="Basic and acidic residues" evidence="1">
    <location>
        <begin position="659"/>
        <end position="674"/>
    </location>
</feature>
<comment type="caution">
    <text evidence="3">The sequence shown here is derived from an EMBL/GenBank/DDBJ whole genome shotgun (WGS) entry which is preliminary data.</text>
</comment>
<name>B1C7D3_9FIRM</name>
<feature type="region of interest" description="Disordered" evidence="1">
    <location>
        <begin position="556"/>
        <end position="813"/>
    </location>
</feature>
<evidence type="ECO:0000313" key="3">
    <source>
        <dbReference type="EMBL" id="EDS72920.1"/>
    </source>
</evidence>
<reference evidence="3" key="2">
    <citation type="submission" date="2013-08" db="EMBL/GenBank/DDBJ databases">
        <title>Draft genome sequence of Anaerofustis stercorihominis (DSM 17244).</title>
        <authorList>
            <person name="Sudarsanam P."/>
            <person name="Ley R."/>
            <person name="Guruge J."/>
            <person name="Turnbaugh P.J."/>
            <person name="Mahowald M."/>
            <person name="Liep D."/>
            <person name="Gordon J."/>
        </authorList>
    </citation>
    <scope>NUCLEOTIDE SEQUENCE</scope>
    <source>
        <strain evidence="3">DSM 17244</strain>
    </source>
</reference>